<dbReference type="Gene3D" id="3.60.15.10">
    <property type="entry name" value="Ribonuclease Z/Hydroxyacylglutathione hydrolase-like"/>
    <property type="match status" value="1"/>
</dbReference>
<keyword evidence="4" id="KW-0862">Zinc</keyword>
<dbReference type="Pfam" id="PF17770">
    <property type="entry name" value="RNase_J_C"/>
    <property type="match status" value="1"/>
</dbReference>
<keyword evidence="6" id="KW-0694">RNA-binding</keyword>
<dbReference type="eggNOG" id="COG0595">
    <property type="taxonomic scope" value="Bacteria"/>
</dbReference>
<evidence type="ECO:0000256" key="5">
    <source>
        <dbReference type="ARBA" id="ARBA00022839"/>
    </source>
</evidence>
<dbReference type="HOGENOM" id="CLU_008727_3_3_5"/>
<dbReference type="GO" id="GO:0046872">
    <property type="term" value="F:metal ion binding"/>
    <property type="evidence" value="ECO:0007669"/>
    <property type="project" value="UniProtKB-KW"/>
</dbReference>
<dbReference type="RefSeq" id="WP_014102894.1">
    <property type="nucleotide sequence ID" value="NC_016026.1"/>
</dbReference>
<dbReference type="GO" id="GO:0004527">
    <property type="term" value="F:exonuclease activity"/>
    <property type="evidence" value="ECO:0007669"/>
    <property type="project" value="UniProtKB-KW"/>
</dbReference>
<keyword evidence="9" id="KW-1185">Reference proteome</keyword>
<keyword evidence="5" id="KW-0269">Exonuclease</keyword>
<organism evidence="8 9">
    <name type="scientific">Micavibrio aeruginosavorus (strain ARL-13)</name>
    <dbReference type="NCBI Taxonomy" id="856793"/>
    <lineage>
        <taxon>Bacteria</taxon>
        <taxon>Pseudomonadati</taxon>
        <taxon>Bdellovibrionota</taxon>
        <taxon>Bdellovibrionia</taxon>
        <taxon>Bdellovibrionales</taxon>
        <taxon>Pseudobdellovibrionaceae</taxon>
        <taxon>Micavibrio</taxon>
    </lineage>
</organism>
<dbReference type="Pfam" id="PF07521">
    <property type="entry name" value="RMMBL"/>
    <property type="match status" value="1"/>
</dbReference>
<name>G2KSS1_MICAA</name>
<evidence type="ECO:0000313" key="8">
    <source>
        <dbReference type="EMBL" id="AEP09671.1"/>
    </source>
</evidence>
<dbReference type="InterPro" id="IPR041636">
    <property type="entry name" value="RNase_J_C"/>
</dbReference>
<dbReference type="SUPFAM" id="SSF56281">
    <property type="entry name" value="Metallo-hydrolase/oxidoreductase"/>
    <property type="match status" value="1"/>
</dbReference>
<evidence type="ECO:0000256" key="3">
    <source>
        <dbReference type="ARBA" id="ARBA00022801"/>
    </source>
</evidence>
<dbReference type="STRING" id="856793.MICA_1349"/>
<evidence type="ECO:0000256" key="6">
    <source>
        <dbReference type="ARBA" id="ARBA00022884"/>
    </source>
</evidence>
<dbReference type="SMART" id="SM00849">
    <property type="entry name" value="Lactamase_B"/>
    <property type="match status" value="1"/>
</dbReference>
<keyword evidence="1" id="KW-0540">Nuclease</keyword>
<reference evidence="8 9" key="1">
    <citation type="journal article" date="2011" name="BMC Genomics">
        <title>Genomic insights into an obligate epibiotic bacterial predator: Micavibrio aeruginosavorus ARL-13.</title>
        <authorList>
            <person name="Wang Z."/>
            <person name="Kadouri D."/>
            <person name="Wu M."/>
        </authorList>
    </citation>
    <scope>NUCLEOTIDE SEQUENCE [LARGE SCALE GENOMIC DNA]</scope>
    <source>
        <strain evidence="8 9">ARL-13</strain>
    </source>
</reference>
<evidence type="ECO:0000259" key="7">
    <source>
        <dbReference type="SMART" id="SM00849"/>
    </source>
</evidence>
<keyword evidence="3" id="KW-0378">Hydrolase</keyword>
<evidence type="ECO:0000256" key="1">
    <source>
        <dbReference type="ARBA" id="ARBA00022722"/>
    </source>
</evidence>
<dbReference type="AlphaFoldDB" id="G2KSS1"/>
<gene>
    <name evidence="8" type="ordered locus">MICA_1349</name>
</gene>
<dbReference type="OrthoDB" id="9770211at2"/>
<dbReference type="GO" id="GO:0003723">
    <property type="term" value="F:RNA binding"/>
    <property type="evidence" value="ECO:0007669"/>
    <property type="project" value="UniProtKB-KW"/>
</dbReference>
<dbReference type="Gene3D" id="3.40.50.10710">
    <property type="entry name" value="Metallo-hydrolase/oxidoreductase"/>
    <property type="match status" value="1"/>
</dbReference>
<dbReference type="InterPro" id="IPR036866">
    <property type="entry name" value="RibonucZ/Hydroxyglut_hydro"/>
</dbReference>
<keyword evidence="2" id="KW-0479">Metal-binding</keyword>
<dbReference type="Proteomes" id="UP000009286">
    <property type="component" value="Chromosome"/>
</dbReference>
<dbReference type="Gene3D" id="3.10.20.580">
    <property type="match status" value="1"/>
</dbReference>
<dbReference type="Pfam" id="PF22505">
    <property type="entry name" value="RNase_J_b_CASP"/>
    <property type="match status" value="1"/>
</dbReference>
<evidence type="ECO:0000256" key="2">
    <source>
        <dbReference type="ARBA" id="ARBA00022723"/>
    </source>
</evidence>
<protein>
    <submittedName>
        <fullName evidence="8">Metallo-beta-lactamase superfamily protein</fullName>
    </submittedName>
</protein>
<proteinExistence type="predicted"/>
<evidence type="ECO:0000256" key="4">
    <source>
        <dbReference type="ARBA" id="ARBA00022833"/>
    </source>
</evidence>
<dbReference type="Pfam" id="PF12706">
    <property type="entry name" value="Lactamase_B_2"/>
    <property type="match status" value="1"/>
</dbReference>
<dbReference type="EMBL" id="CP002382">
    <property type="protein sequence ID" value="AEP09671.1"/>
    <property type="molecule type" value="Genomic_DNA"/>
</dbReference>
<dbReference type="PANTHER" id="PTHR43694">
    <property type="entry name" value="RIBONUCLEASE J"/>
    <property type="match status" value="1"/>
</dbReference>
<dbReference type="PANTHER" id="PTHR43694:SF1">
    <property type="entry name" value="RIBONUCLEASE J"/>
    <property type="match status" value="1"/>
</dbReference>
<accession>G2KSS1</accession>
<evidence type="ECO:0000313" key="9">
    <source>
        <dbReference type="Proteomes" id="UP000009286"/>
    </source>
</evidence>
<dbReference type="CDD" id="cd07714">
    <property type="entry name" value="RNaseJ_MBL-fold"/>
    <property type="match status" value="1"/>
</dbReference>
<dbReference type="InterPro" id="IPR055132">
    <property type="entry name" value="RNase_J_b_CASP"/>
</dbReference>
<sequence length="569" mass="62274">MTKKNNKKTRSVEDFSIDPDFVHFIPLGGSEQFGVNLNVYGYQGKWLAIDCGIGFAGHRFPGIDLLLPDPEFIADRADDLVGLVVTHAHEDHVGAVAHLWSRLRCPIYCTAFTASVLRQKFNDLPGSSNAKIHVVSPGQMLNLAPFEMEFIHVAHSIPQAVAVAIKSPHGHIVHSGDWNLDPEPVIGDNTDAAAFKRLGDEGVLAYIGDSTNAEVPGNTLSEMEVQRGLTALFGEVKGRIAITIFASNIGRVHSICKAAEANGRSVALLGRSLHRMTGAARECGYLNDVRPFLEEDEIDSVPDENLVMIVTGSQGEARAMLARIARAEHPFIRFNRGDTVIFSARPIPGNEEEINVVKNNLSATGVHIVTPLDTNHLIHVSGHPYRDDILEMFSWVRPKIVIPVHGERVQLAAQSRLALGAQVSSSIVPNNGSVIRLDPKGAEVVDHVRTGTLAVEPSRLIPADHQAIATRRKLQFTGTVHVTLVVDDRGDLISDPRVSTMGLIDHDSPEEKKLEHDLVDEIEDLFVDLDIDAKRTDDSIAEEVRIVARRFISDILGLKPKTSVHVVRV</sequence>
<dbReference type="KEGG" id="mai:MICA_1349"/>
<dbReference type="InterPro" id="IPR011108">
    <property type="entry name" value="RMMBL"/>
</dbReference>
<dbReference type="InterPro" id="IPR042173">
    <property type="entry name" value="RNase_J_2"/>
</dbReference>
<feature type="domain" description="Metallo-beta-lactamase" evidence="7">
    <location>
        <begin position="34"/>
        <end position="229"/>
    </location>
</feature>
<dbReference type="InterPro" id="IPR001279">
    <property type="entry name" value="Metallo-B-lactamas"/>
</dbReference>